<evidence type="ECO:0000256" key="4">
    <source>
        <dbReference type="ARBA" id="ARBA00022512"/>
    </source>
</evidence>
<proteinExistence type="inferred from homology"/>
<keyword evidence="10" id="KW-0961">Cell wall biogenesis/degradation</keyword>
<evidence type="ECO:0000256" key="2">
    <source>
        <dbReference type="ARBA" id="ARBA00008834"/>
    </source>
</evidence>
<dbReference type="InterPro" id="IPR006626">
    <property type="entry name" value="PbH1"/>
</dbReference>
<dbReference type="SUPFAM" id="SSF51126">
    <property type="entry name" value="Pectin lyase-like"/>
    <property type="match status" value="1"/>
</dbReference>
<keyword evidence="5" id="KW-0964">Secreted</keyword>
<feature type="chain" id="PRO_5008900219" description="endo-polygalacturonase" evidence="14">
    <location>
        <begin position="36"/>
        <end position="464"/>
    </location>
</feature>
<dbReference type="InterPro" id="IPR000743">
    <property type="entry name" value="Glyco_hydro_28"/>
</dbReference>
<dbReference type="FunFam" id="2.160.20.10:FF:000032">
    <property type="entry name" value="Pectin lyase-like superfamily protein"/>
    <property type="match status" value="1"/>
</dbReference>
<evidence type="ECO:0000256" key="1">
    <source>
        <dbReference type="ARBA" id="ARBA00004191"/>
    </source>
</evidence>
<name>A0A1D1YGY4_9ARAE</name>
<comment type="similarity">
    <text evidence="2 13">Belongs to the glycosyl hydrolase 28 family.</text>
</comment>
<dbReference type="AlphaFoldDB" id="A0A1D1YGY4"/>
<gene>
    <name evidence="15" type="primary">At1g80170_7</name>
    <name evidence="15" type="ORF">g.35528</name>
</gene>
<evidence type="ECO:0000256" key="5">
    <source>
        <dbReference type="ARBA" id="ARBA00022525"/>
    </source>
</evidence>
<evidence type="ECO:0000256" key="11">
    <source>
        <dbReference type="ARBA" id="ARBA00034074"/>
    </source>
</evidence>
<keyword evidence="7" id="KW-0677">Repeat</keyword>
<feature type="active site" evidence="12">
    <location>
        <position position="288"/>
    </location>
</feature>
<dbReference type="InterPro" id="IPR012334">
    <property type="entry name" value="Pectin_lyas_fold"/>
</dbReference>
<dbReference type="GO" id="GO:0005975">
    <property type="term" value="P:carbohydrate metabolic process"/>
    <property type="evidence" value="ECO:0007669"/>
    <property type="project" value="InterPro"/>
</dbReference>
<evidence type="ECO:0000256" key="13">
    <source>
        <dbReference type="RuleBase" id="RU361169"/>
    </source>
</evidence>
<evidence type="ECO:0000313" key="15">
    <source>
        <dbReference type="EMBL" id="JAT53882.1"/>
    </source>
</evidence>
<evidence type="ECO:0000256" key="7">
    <source>
        <dbReference type="ARBA" id="ARBA00022737"/>
    </source>
</evidence>
<dbReference type="PANTHER" id="PTHR31375">
    <property type="match status" value="1"/>
</dbReference>
<dbReference type="Gene3D" id="2.160.20.10">
    <property type="entry name" value="Single-stranded right-handed beta-helix, Pectin lyase-like"/>
    <property type="match status" value="1"/>
</dbReference>
<dbReference type="SMART" id="SM00710">
    <property type="entry name" value="PbH1"/>
    <property type="match status" value="5"/>
</dbReference>
<dbReference type="PROSITE" id="PS00502">
    <property type="entry name" value="POLYGALACTURONASE"/>
    <property type="match status" value="1"/>
</dbReference>
<evidence type="ECO:0000256" key="8">
    <source>
        <dbReference type="ARBA" id="ARBA00022801"/>
    </source>
</evidence>
<reference evidence="15" key="1">
    <citation type="submission" date="2015-07" db="EMBL/GenBank/DDBJ databases">
        <title>Transcriptome Assembly of Anthurium amnicola.</title>
        <authorList>
            <person name="Suzuki J."/>
        </authorList>
    </citation>
    <scope>NUCLEOTIDE SEQUENCE</scope>
</reference>
<evidence type="ECO:0000256" key="12">
    <source>
        <dbReference type="PROSITE-ProRule" id="PRU10052"/>
    </source>
</evidence>
<protein>
    <recommendedName>
        <fullName evidence="3">endo-polygalacturonase</fullName>
        <ecNumber evidence="3">3.2.1.15</ecNumber>
    </recommendedName>
</protein>
<evidence type="ECO:0000256" key="14">
    <source>
        <dbReference type="SAM" id="SignalP"/>
    </source>
</evidence>
<dbReference type="GO" id="GO:0004650">
    <property type="term" value="F:polygalacturonase activity"/>
    <property type="evidence" value="ECO:0007669"/>
    <property type="project" value="UniProtKB-EC"/>
</dbReference>
<dbReference type="EMBL" id="GDJX01014054">
    <property type="protein sequence ID" value="JAT53882.1"/>
    <property type="molecule type" value="Transcribed_RNA"/>
</dbReference>
<feature type="signal peptide" evidence="14">
    <location>
        <begin position="1"/>
        <end position="35"/>
    </location>
</feature>
<evidence type="ECO:0000256" key="10">
    <source>
        <dbReference type="ARBA" id="ARBA00023316"/>
    </source>
</evidence>
<sequence length="464" mass="50251">MMPISPPCPRFSCSTALLLTLGVAFLCHRLGGVDGFDPLIQLPHRRGDSGNEGDWDDVGVGSKRILSVKDYGAVGDGVTDDTQAFKDAWFAACSSTSDKTILKVPEKHYYLVRPIDFAGPCSSNVTLRILGSIHAPQNPSIWRKQNPHRWLYFHGISHLALRGRGVGIVNGMGEKWWAKSCKTKKINPCRPSPTAITFHKCRHLKVRNMTLLNSPHAHIAFTNCFHVKASGLKVIAPAASPNTDGLHISSSSTVYVQNSEITTGDDCIAIGTGSLKVRIRNVACGPGHGISVGSLGKLNSWAKVTDVQVSGSVLSNTKNGLRIKTWQGGQGFVNDISFHNITMKNVSNPIIIDQYYCDTLQPCKNQTAAVKVSKVTFMNITGTSATERAIILSCSDTFPCQKIHLQDIQLPMVSGKNATSYCWKASGFSYGLVHPPSCLAADDDYPIMQEDPSSVALALPSSTR</sequence>
<keyword evidence="6 14" id="KW-0732">Signal</keyword>
<evidence type="ECO:0000256" key="9">
    <source>
        <dbReference type="ARBA" id="ARBA00023295"/>
    </source>
</evidence>
<keyword evidence="9 13" id="KW-0326">Glycosidase</keyword>
<keyword evidence="4" id="KW-0134">Cell wall</keyword>
<dbReference type="EC" id="3.2.1.15" evidence="3"/>
<dbReference type="InterPro" id="IPR011050">
    <property type="entry name" value="Pectin_lyase_fold/virulence"/>
</dbReference>
<comment type="catalytic activity">
    <reaction evidence="11">
        <text>(1,4-alpha-D-galacturonosyl)n+m + H2O = (1,4-alpha-D-galacturonosyl)n + (1,4-alpha-D-galacturonosyl)m.</text>
        <dbReference type="EC" id="3.2.1.15"/>
    </reaction>
</comment>
<evidence type="ECO:0000256" key="3">
    <source>
        <dbReference type="ARBA" id="ARBA00012736"/>
    </source>
</evidence>
<organism evidence="15">
    <name type="scientific">Anthurium amnicola</name>
    <dbReference type="NCBI Taxonomy" id="1678845"/>
    <lineage>
        <taxon>Eukaryota</taxon>
        <taxon>Viridiplantae</taxon>
        <taxon>Streptophyta</taxon>
        <taxon>Embryophyta</taxon>
        <taxon>Tracheophyta</taxon>
        <taxon>Spermatophyta</taxon>
        <taxon>Magnoliopsida</taxon>
        <taxon>Liliopsida</taxon>
        <taxon>Araceae</taxon>
        <taxon>Pothoideae</taxon>
        <taxon>Potheae</taxon>
        <taxon>Anthurium</taxon>
    </lineage>
</organism>
<keyword evidence="8 13" id="KW-0378">Hydrolase</keyword>
<accession>A0A1D1YGY4</accession>
<evidence type="ECO:0000256" key="6">
    <source>
        <dbReference type="ARBA" id="ARBA00022729"/>
    </source>
</evidence>
<dbReference type="Pfam" id="PF00295">
    <property type="entry name" value="Glyco_hydro_28"/>
    <property type="match status" value="1"/>
</dbReference>
<dbReference type="GO" id="GO:0071555">
    <property type="term" value="P:cell wall organization"/>
    <property type="evidence" value="ECO:0007669"/>
    <property type="project" value="UniProtKB-KW"/>
</dbReference>
<comment type="subcellular location">
    <subcellularLocation>
        <location evidence="1">Secreted</location>
        <location evidence="1">Cell wall</location>
    </subcellularLocation>
</comment>